<sequence>MTIALERRSLFLHTPSLQPGDRRESLSRRCFGTASESLSRRISPDVLPDAVLYVGISFSDVLCIFADVFVRREYPRFL</sequence>
<accession>A0A9I9E546</accession>
<dbReference type="Gramene" id="MELO3C028854.2.1">
    <property type="protein sequence ID" value="MELO3C028854.2.1"/>
    <property type="gene ID" value="MELO3C028854.2"/>
</dbReference>
<organism evidence="1">
    <name type="scientific">Cucumis melo</name>
    <name type="common">Muskmelon</name>
    <dbReference type="NCBI Taxonomy" id="3656"/>
    <lineage>
        <taxon>Eukaryota</taxon>
        <taxon>Viridiplantae</taxon>
        <taxon>Streptophyta</taxon>
        <taxon>Embryophyta</taxon>
        <taxon>Tracheophyta</taxon>
        <taxon>Spermatophyta</taxon>
        <taxon>Magnoliopsida</taxon>
        <taxon>eudicotyledons</taxon>
        <taxon>Gunneridae</taxon>
        <taxon>Pentapetalae</taxon>
        <taxon>rosids</taxon>
        <taxon>fabids</taxon>
        <taxon>Cucurbitales</taxon>
        <taxon>Cucurbitaceae</taxon>
        <taxon>Benincaseae</taxon>
        <taxon>Cucumis</taxon>
    </lineage>
</organism>
<protein>
    <submittedName>
        <fullName evidence="1">Uncharacterized protein</fullName>
    </submittedName>
</protein>
<evidence type="ECO:0000313" key="1">
    <source>
        <dbReference type="EnsemblPlants" id="MELO3C028854.2.1"/>
    </source>
</evidence>
<dbReference type="EnsemblPlants" id="MELO3C028854.2.1">
    <property type="protein sequence ID" value="MELO3C028854.2.1"/>
    <property type="gene ID" value="MELO3C028854.2"/>
</dbReference>
<name>A0A9I9E546_CUCME</name>
<dbReference type="AlphaFoldDB" id="A0A9I9E546"/>
<reference evidence="1" key="1">
    <citation type="submission" date="2023-03" db="UniProtKB">
        <authorList>
            <consortium name="EnsemblPlants"/>
        </authorList>
    </citation>
    <scope>IDENTIFICATION</scope>
</reference>
<proteinExistence type="predicted"/>